<evidence type="ECO:0000313" key="1">
    <source>
        <dbReference type="EMBL" id="MTE27288.1"/>
    </source>
</evidence>
<dbReference type="AlphaFoldDB" id="A0A7K1GFV7"/>
<dbReference type="EMBL" id="WJYA01000006">
    <property type="protein sequence ID" value="MTE27288.1"/>
    <property type="molecule type" value="Genomic_DNA"/>
</dbReference>
<sequence>MHIINIGTSIKSSSHYKVSNTSFLSGITFLDAELIFWNVSKSYNEMPISNKNSNIMAQFAKCIKNRKDEFDEFFEIGRTLIIIKPDFRDYVYRNGNQETKINFIDALGIKKPILKPVKGHVLEPIRDDHTEHFLYECKEYLSYTSKIVKSSGIPLLFIKDTKYIVAEYYNVKNGKIIILPDISFNPKREVEETNNFIHYTEGFIRSLKQKSVAKLEIPDWVDNYSFDIEKSESENYVKLNDKLCELKKSLNKSKELLNKYRFLKALFSSDGETLEKAVEFILKEIGFDIEKYKEKNRTDLIIKTKSKVAVFEIKGLTKSAKEQNAAQLEKWVSSYHVENGIEPKGILVVNTYKKLKLEERTDIDFPKQMLTYVNRKEQAIITGLQLLSIYLDFKTKKINKKKIESLLFDTIGEIIYKEHPMDLIQKINNDEEETT</sequence>
<name>A0A7K1GFV7_9FLAO</name>
<dbReference type="Proteomes" id="UP000447545">
    <property type="component" value="Unassembled WGS sequence"/>
</dbReference>
<dbReference type="RefSeq" id="WP_155089315.1">
    <property type="nucleotide sequence ID" value="NZ_WJYA01000006.1"/>
</dbReference>
<organism evidence="1 2">
    <name type="scientific">Winogradskyella ouciana</name>
    <dbReference type="NCBI Taxonomy" id="2608631"/>
    <lineage>
        <taxon>Bacteria</taxon>
        <taxon>Pseudomonadati</taxon>
        <taxon>Bacteroidota</taxon>
        <taxon>Flavobacteriia</taxon>
        <taxon>Flavobacteriales</taxon>
        <taxon>Flavobacteriaceae</taxon>
        <taxon>Winogradskyella</taxon>
    </lineage>
</organism>
<protein>
    <submittedName>
        <fullName evidence="1">Uncharacterized protein</fullName>
    </submittedName>
</protein>
<gene>
    <name evidence="1" type="ORF">F1003_10150</name>
</gene>
<proteinExistence type="predicted"/>
<keyword evidence="2" id="KW-1185">Reference proteome</keyword>
<accession>A0A7K1GFV7</accession>
<evidence type="ECO:0000313" key="2">
    <source>
        <dbReference type="Proteomes" id="UP000447545"/>
    </source>
</evidence>
<comment type="caution">
    <text evidence="1">The sequence shown here is derived from an EMBL/GenBank/DDBJ whole genome shotgun (WGS) entry which is preliminary data.</text>
</comment>
<reference evidence="1 2" key="1">
    <citation type="submission" date="2019-11" db="EMBL/GenBank/DDBJ databases">
        <title>Winogradskyella ouciana sp. nov., isolated from the hadal seawater of the Mariana Trench.</title>
        <authorList>
            <person name="Liu R."/>
        </authorList>
    </citation>
    <scope>NUCLEOTIDE SEQUENCE [LARGE SCALE GENOMIC DNA]</scope>
    <source>
        <strain evidence="1 2">ZXX205</strain>
    </source>
</reference>